<dbReference type="EMBL" id="LT598486">
    <property type="protein sequence ID" value="SCW03346.1"/>
    <property type="molecule type" value="Genomic_DNA"/>
</dbReference>
<sequence length="604" mass="67706">MDFESLLFGLQKLIHAPSVAEIVNQGNAVEEYIKMLDQLAVHLRSPANRDIVRESGLFQRLLSVLEMLLDSGDSNGEKKVLKVNLSSELMRCIANCLADNDINRRALVGESIYSNRFLTVQVPGILFSHGLTEIEKTLKARTVVMIRNLCLGNEEYTADCTTYIPNSLFALLEEQYPKSFDEESLEEVIMPLDLLTELIKFSYQRVSVIQFAFLVELLKHISVSFEPAPQDNTNNNNTEGNQNEEVEEDDAFSDAVLLLTEIIEIIVSQNQKLDFSDSNCTTHLEKILFSILEQLEPIEYLQNKLIILRRLSSTLGHISANITAANIEIRDSCISVIKNSSSSYSIAAAFIALSNSISSRKDADDISKSITLDQIIGASKKLRDPMQFQGFLDLTKKLLNASNAIELQEQDALALFSVLKMCQDQCKYYQNLTPLVGAALRKLIAVFPGSMLRKAYEFDLKSIVLDHGGIAVCLLIDKLSLQKNVSNVTFEELWSTAFKFKDSSVTSQGVSSEFLFQFTKSLGLYLRPLKDGEYNIVFAKHSSELNTLLETVLQLRNKSDTASQSIWNNGRFVAGMIINLQKGQHLTAVESKLQDVAKQFFEQD</sequence>
<proteinExistence type="predicted"/>
<dbReference type="InterPro" id="IPR040144">
    <property type="entry name" value="RAP1GDS1"/>
</dbReference>
<dbReference type="Proteomes" id="UP000190831">
    <property type="component" value="Chromosome G"/>
</dbReference>
<evidence type="ECO:0000313" key="2">
    <source>
        <dbReference type="Proteomes" id="UP000190831"/>
    </source>
</evidence>
<evidence type="ECO:0000313" key="1">
    <source>
        <dbReference type="EMBL" id="SCW03346.1"/>
    </source>
</evidence>
<dbReference type="OrthoDB" id="4059796at2759"/>
<gene>
    <name evidence="1" type="ORF">LAFE_0G08394G</name>
</gene>
<accession>A0A1G4MHE8</accession>
<organism evidence="1 2">
    <name type="scientific">Lachancea fermentati</name>
    <name type="common">Zygosaccharomyces fermentati</name>
    <dbReference type="NCBI Taxonomy" id="4955"/>
    <lineage>
        <taxon>Eukaryota</taxon>
        <taxon>Fungi</taxon>
        <taxon>Dikarya</taxon>
        <taxon>Ascomycota</taxon>
        <taxon>Saccharomycotina</taxon>
        <taxon>Saccharomycetes</taxon>
        <taxon>Saccharomycetales</taxon>
        <taxon>Saccharomycetaceae</taxon>
        <taxon>Lachancea</taxon>
    </lineage>
</organism>
<name>A0A1G4MHE8_LACFM</name>
<protein>
    <submittedName>
        <fullName evidence="1">LAFE_0G08394g1_1</fullName>
    </submittedName>
</protein>
<reference evidence="1 2" key="1">
    <citation type="submission" date="2016-03" db="EMBL/GenBank/DDBJ databases">
        <authorList>
            <person name="Devillers H."/>
        </authorList>
    </citation>
    <scope>NUCLEOTIDE SEQUENCE [LARGE SCALE GENOMIC DNA]</scope>
    <source>
        <strain evidence="1">CBS 6772</strain>
    </source>
</reference>
<dbReference type="OMA" id="ESCFNNG"/>
<dbReference type="GO" id="GO:0005085">
    <property type="term" value="F:guanyl-nucleotide exchange factor activity"/>
    <property type="evidence" value="ECO:0007669"/>
    <property type="project" value="InterPro"/>
</dbReference>
<dbReference type="PANTHER" id="PTHR10957">
    <property type="entry name" value="RAP1 GTPASE-GDP DISSOCIATION STIMULATOR 1"/>
    <property type="match status" value="1"/>
</dbReference>
<keyword evidence="2" id="KW-1185">Reference proteome</keyword>
<dbReference type="AlphaFoldDB" id="A0A1G4MHE8"/>